<keyword evidence="5 6" id="KW-0592">Phosphate transport</keyword>
<dbReference type="NCBIfam" id="TIGR00975">
    <property type="entry name" value="3a0107s03"/>
    <property type="match status" value="1"/>
</dbReference>
<proteinExistence type="inferred from homology"/>
<dbReference type="NCBIfam" id="NF008171">
    <property type="entry name" value="PRK10918.1"/>
    <property type="match status" value="1"/>
</dbReference>
<gene>
    <name evidence="9" type="primary">pstS</name>
    <name evidence="9" type="ORF">CFH80_02375</name>
</gene>
<dbReference type="Gene3D" id="3.40.190.10">
    <property type="entry name" value="Periplasmic binding protein-like II"/>
    <property type="match status" value="2"/>
</dbReference>
<dbReference type="PIRSF" id="PIRSF002756">
    <property type="entry name" value="PstS"/>
    <property type="match status" value="1"/>
</dbReference>
<keyword evidence="4 6" id="KW-0813">Transport</keyword>
<protein>
    <recommendedName>
        <fullName evidence="6">Phosphate-binding protein</fullName>
    </recommendedName>
</protein>
<sequence length="335" mass="36024">MSMKMNRMLLLSALAAVSLVAADKINGAGASFPAPIYYKWAHDYQAQTGVQVNYQSIGSGGGIKQIEARTVDFGASDEPLEAKRLGESKLLQFPAVVGAICLAYNLPELEGKEVKLSNAVVEAIFLGTITKWNDPKIAADNAGVALPDKAITIAYRSDGSGTTWNFTYWLDKMGKTWHEKVGLGKTVQWPVGIGGKGNEGVTNMIKQTPGSIGYIETAYAAKNNLPMATLQSAEGTWVKATTENIMAAAANAKWKGEEGFYQILASQPGKNTYPIVAATFILLPQEKAAENKEVSKFFTFAFEKGAAEAEKLGYIPLPKPTVEAIEAYLKTNNAK</sequence>
<evidence type="ECO:0000256" key="2">
    <source>
        <dbReference type="ARBA" id="ARBA00008725"/>
    </source>
</evidence>
<evidence type="ECO:0000313" key="10">
    <source>
        <dbReference type="Proteomes" id="UP000231638"/>
    </source>
</evidence>
<reference evidence="9 10" key="1">
    <citation type="journal article" date="2017" name="Front. Microbiol.">
        <title>Comparative Genomic Analysis of the Class Epsilonproteobacteria and Proposed Reclassification to Epsilonbacteraeota (phyl. nov.).</title>
        <authorList>
            <person name="Waite D.W."/>
            <person name="Vanwonterghem I."/>
            <person name="Rinke C."/>
            <person name="Parks D.H."/>
            <person name="Zhang Y."/>
            <person name="Takai K."/>
            <person name="Sievert S.M."/>
            <person name="Simon J."/>
            <person name="Campbell B.J."/>
            <person name="Hanson T.E."/>
            <person name="Woyke T."/>
            <person name="Klotz M.G."/>
            <person name="Hugenholtz P."/>
        </authorList>
    </citation>
    <scope>NUCLEOTIDE SEQUENCE [LARGE SCALE GENOMIC DNA]</scope>
    <source>
        <strain evidence="9">UBA11420</strain>
    </source>
</reference>
<comment type="function">
    <text evidence="1">Part of the ABC transporter complex PstSACB involved in phosphate import.</text>
</comment>
<comment type="caution">
    <text evidence="9">The sequence shown here is derived from an EMBL/GenBank/DDBJ whole genome shotgun (WGS) entry which is preliminary data.</text>
</comment>
<evidence type="ECO:0000256" key="4">
    <source>
        <dbReference type="ARBA" id="ARBA00022448"/>
    </source>
</evidence>
<evidence type="ECO:0000259" key="8">
    <source>
        <dbReference type="Pfam" id="PF12849"/>
    </source>
</evidence>
<keyword evidence="7" id="KW-0732">Signal</keyword>
<dbReference type="CDD" id="cd13565">
    <property type="entry name" value="PBP2_PstS"/>
    <property type="match status" value="1"/>
</dbReference>
<name>A0A2D3WAH2_9BACT</name>
<organism evidence="9 10">
    <name type="scientific">Sulfurospirillum cavolei</name>
    <dbReference type="NCBI Taxonomy" id="366522"/>
    <lineage>
        <taxon>Bacteria</taxon>
        <taxon>Pseudomonadati</taxon>
        <taxon>Campylobacterota</taxon>
        <taxon>Epsilonproteobacteria</taxon>
        <taxon>Campylobacterales</taxon>
        <taxon>Sulfurospirillaceae</taxon>
        <taxon>Sulfurospirillum</taxon>
    </lineage>
</organism>
<evidence type="ECO:0000256" key="7">
    <source>
        <dbReference type="SAM" id="SignalP"/>
    </source>
</evidence>
<dbReference type="EMBL" id="DLUG01000067">
    <property type="protein sequence ID" value="DAB36905.1"/>
    <property type="molecule type" value="Genomic_DNA"/>
</dbReference>
<evidence type="ECO:0000256" key="3">
    <source>
        <dbReference type="ARBA" id="ARBA00011529"/>
    </source>
</evidence>
<dbReference type="GO" id="GO:0043190">
    <property type="term" value="C:ATP-binding cassette (ABC) transporter complex"/>
    <property type="evidence" value="ECO:0007669"/>
    <property type="project" value="InterPro"/>
</dbReference>
<evidence type="ECO:0000313" key="9">
    <source>
        <dbReference type="EMBL" id="DAB36905.1"/>
    </source>
</evidence>
<evidence type="ECO:0000256" key="1">
    <source>
        <dbReference type="ARBA" id="ARBA00002841"/>
    </source>
</evidence>
<evidence type="ECO:0000256" key="5">
    <source>
        <dbReference type="ARBA" id="ARBA00022592"/>
    </source>
</evidence>
<dbReference type="PANTHER" id="PTHR42996:SF1">
    <property type="entry name" value="PHOSPHATE-BINDING PROTEIN PSTS"/>
    <property type="match status" value="1"/>
</dbReference>
<comment type="subunit">
    <text evidence="3">The complex is composed of two ATP-binding proteins (PstB), two transmembrane proteins (PstC and PstA) and a solute-binding protein (PstS).</text>
</comment>
<comment type="similarity">
    <text evidence="2 6">Belongs to the PstS family.</text>
</comment>
<dbReference type="InterPro" id="IPR024370">
    <property type="entry name" value="PBP_domain"/>
</dbReference>
<dbReference type="InterPro" id="IPR050962">
    <property type="entry name" value="Phosphate-bind_PstS"/>
</dbReference>
<feature type="signal peptide" evidence="7">
    <location>
        <begin position="1"/>
        <end position="21"/>
    </location>
</feature>
<dbReference type="GO" id="GO:0035435">
    <property type="term" value="P:phosphate ion transmembrane transport"/>
    <property type="evidence" value="ECO:0007669"/>
    <property type="project" value="InterPro"/>
</dbReference>
<dbReference type="PANTHER" id="PTHR42996">
    <property type="entry name" value="PHOSPHATE-BINDING PROTEIN PSTS"/>
    <property type="match status" value="1"/>
</dbReference>
<dbReference type="InterPro" id="IPR005673">
    <property type="entry name" value="ABC_phos-bd_PstS"/>
</dbReference>
<dbReference type="Proteomes" id="UP000231638">
    <property type="component" value="Unassembled WGS sequence"/>
</dbReference>
<feature type="domain" description="PBP" evidence="8">
    <location>
        <begin position="22"/>
        <end position="302"/>
    </location>
</feature>
<feature type="chain" id="PRO_5013581944" description="Phosphate-binding protein" evidence="7">
    <location>
        <begin position="22"/>
        <end position="335"/>
    </location>
</feature>
<accession>A0A2D3WAH2</accession>
<dbReference type="STRING" id="366522.GCA_001548055_00551"/>
<dbReference type="GO" id="GO:0042301">
    <property type="term" value="F:phosphate ion binding"/>
    <property type="evidence" value="ECO:0007669"/>
    <property type="project" value="InterPro"/>
</dbReference>
<dbReference type="SUPFAM" id="SSF53850">
    <property type="entry name" value="Periplasmic binding protein-like II"/>
    <property type="match status" value="1"/>
</dbReference>
<dbReference type="Pfam" id="PF12849">
    <property type="entry name" value="PBP_like_2"/>
    <property type="match status" value="1"/>
</dbReference>
<evidence type="ECO:0000256" key="6">
    <source>
        <dbReference type="PIRNR" id="PIRNR002756"/>
    </source>
</evidence>
<dbReference type="AlphaFoldDB" id="A0A2D3WAH2"/>